<dbReference type="Pfam" id="PF02518">
    <property type="entry name" value="HATPase_c"/>
    <property type="match status" value="1"/>
</dbReference>
<name>A0A4S5BQ59_9BURK</name>
<dbReference type="InterPro" id="IPR036890">
    <property type="entry name" value="HATPase_C_sf"/>
</dbReference>
<dbReference type="InterPro" id="IPR004358">
    <property type="entry name" value="Sig_transdc_His_kin-like_C"/>
</dbReference>
<dbReference type="InterPro" id="IPR003661">
    <property type="entry name" value="HisK_dim/P_dom"/>
</dbReference>
<dbReference type="SMART" id="SM00388">
    <property type="entry name" value="HisKA"/>
    <property type="match status" value="1"/>
</dbReference>
<keyword evidence="8" id="KW-0902">Two-component regulatory system</keyword>
<comment type="caution">
    <text evidence="10">The sequence shown here is derived from an EMBL/GenBank/DDBJ whole genome shotgun (WGS) entry which is preliminary data.</text>
</comment>
<proteinExistence type="predicted"/>
<dbReference type="PANTHER" id="PTHR43065">
    <property type="entry name" value="SENSOR HISTIDINE KINASE"/>
    <property type="match status" value="1"/>
</dbReference>
<dbReference type="SUPFAM" id="SSF47384">
    <property type="entry name" value="Homodimeric domain of signal transducing histidine kinase"/>
    <property type="match status" value="1"/>
</dbReference>
<evidence type="ECO:0000313" key="11">
    <source>
        <dbReference type="Proteomes" id="UP000306236"/>
    </source>
</evidence>
<evidence type="ECO:0000256" key="5">
    <source>
        <dbReference type="ARBA" id="ARBA00022741"/>
    </source>
</evidence>
<dbReference type="EC" id="2.7.13.3" evidence="2"/>
<dbReference type="InterPro" id="IPR003594">
    <property type="entry name" value="HATPase_dom"/>
</dbReference>
<dbReference type="AlphaFoldDB" id="A0A4S5BQ59"/>
<dbReference type="EMBL" id="SSWX01000006">
    <property type="protein sequence ID" value="THJ34620.1"/>
    <property type="molecule type" value="Genomic_DNA"/>
</dbReference>
<evidence type="ECO:0000256" key="7">
    <source>
        <dbReference type="ARBA" id="ARBA00022840"/>
    </source>
</evidence>
<keyword evidence="4" id="KW-0808">Transferase</keyword>
<evidence type="ECO:0000256" key="4">
    <source>
        <dbReference type="ARBA" id="ARBA00022679"/>
    </source>
</evidence>
<organism evidence="10 11">
    <name type="scientific">Lampropedia aestuarii</name>
    <dbReference type="NCBI Taxonomy" id="2562762"/>
    <lineage>
        <taxon>Bacteria</taxon>
        <taxon>Pseudomonadati</taxon>
        <taxon>Pseudomonadota</taxon>
        <taxon>Betaproteobacteria</taxon>
        <taxon>Burkholderiales</taxon>
        <taxon>Comamonadaceae</taxon>
        <taxon>Lampropedia</taxon>
    </lineage>
</organism>
<dbReference type="PRINTS" id="PR00344">
    <property type="entry name" value="BCTRLSENSOR"/>
</dbReference>
<dbReference type="OrthoDB" id="8559580at2"/>
<reference evidence="10 11" key="1">
    <citation type="submission" date="2019-04" db="EMBL/GenBank/DDBJ databases">
        <title>Lampropedia sp YIM MLB12 draf genome.</title>
        <authorList>
            <person name="Wang Y.-X."/>
        </authorList>
    </citation>
    <scope>NUCLEOTIDE SEQUENCE [LARGE SCALE GENOMIC DNA]</scope>
    <source>
        <strain evidence="10 11">YIM MLB12</strain>
    </source>
</reference>
<evidence type="ECO:0000256" key="2">
    <source>
        <dbReference type="ARBA" id="ARBA00012438"/>
    </source>
</evidence>
<dbReference type="GO" id="GO:0000155">
    <property type="term" value="F:phosphorelay sensor kinase activity"/>
    <property type="evidence" value="ECO:0007669"/>
    <property type="project" value="InterPro"/>
</dbReference>
<dbReference type="CDD" id="cd00082">
    <property type="entry name" value="HisKA"/>
    <property type="match status" value="1"/>
</dbReference>
<evidence type="ECO:0000313" key="10">
    <source>
        <dbReference type="EMBL" id="THJ34620.1"/>
    </source>
</evidence>
<dbReference type="GO" id="GO:0005524">
    <property type="term" value="F:ATP binding"/>
    <property type="evidence" value="ECO:0007669"/>
    <property type="project" value="UniProtKB-KW"/>
</dbReference>
<keyword evidence="3" id="KW-0597">Phosphoprotein</keyword>
<evidence type="ECO:0000256" key="8">
    <source>
        <dbReference type="ARBA" id="ARBA00023012"/>
    </source>
</evidence>
<evidence type="ECO:0000256" key="6">
    <source>
        <dbReference type="ARBA" id="ARBA00022777"/>
    </source>
</evidence>
<dbReference type="SMART" id="SM00387">
    <property type="entry name" value="HATPase_c"/>
    <property type="match status" value="1"/>
</dbReference>
<dbReference type="Gene3D" id="3.30.565.10">
    <property type="entry name" value="Histidine kinase-like ATPase, C-terminal domain"/>
    <property type="match status" value="1"/>
</dbReference>
<feature type="domain" description="Histidine kinase" evidence="9">
    <location>
        <begin position="286"/>
        <end position="513"/>
    </location>
</feature>
<keyword evidence="7" id="KW-0067">ATP-binding</keyword>
<accession>A0A4S5BQ59</accession>
<dbReference type="Gene3D" id="1.10.287.130">
    <property type="match status" value="1"/>
</dbReference>
<keyword evidence="11" id="KW-1185">Reference proteome</keyword>
<keyword evidence="6 10" id="KW-0418">Kinase</keyword>
<comment type="catalytic activity">
    <reaction evidence="1">
        <text>ATP + protein L-histidine = ADP + protein N-phospho-L-histidine.</text>
        <dbReference type="EC" id="2.7.13.3"/>
    </reaction>
</comment>
<dbReference type="PANTHER" id="PTHR43065:SF46">
    <property type="entry name" value="C4-DICARBOXYLATE TRANSPORT SENSOR PROTEIN DCTB"/>
    <property type="match status" value="1"/>
</dbReference>
<dbReference type="RefSeq" id="WP_136405830.1">
    <property type="nucleotide sequence ID" value="NZ_SSWX01000006.1"/>
</dbReference>
<dbReference type="SUPFAM" id="SSF55874">
    <property type="entry name" value="ATPase domain of HSP90 chaperone/DNA topoisomerase II/histidine kinase"/>
    <property type="match status" value="1"/>
</dbReference>
<sequence length="515" mass="56818">MTISNWRGFWTWLLLWALVAGLGVAWLAHARLVALENAFATDARIVHRLLSQRAAQHDAVMAMLPLLYPAADKPNTSDQASMALPHLRSTYPEIEAVVRRPPEGQWPTSWPEALRQALDSALERSRDSHHAELALADMPAGKVWLALADHSRGQHNDHGLRLDLQTSIPWSEWPMDASISPVRVRLEYQGQAFIVQAGQRLERGRQYAFRKELASQSQAFDVVLERDVGWQELPWISMLAWASFSAAVLAALHALLRQRVAARRAEELLHLGQVARLNQLGELAAGLAHELNQPLTAMLANTQAAQRLLDEQEPDLTTARHAMGQAVNQARRASEVVGRLRRVVERPELSGQAQPLVLADAVHDALHLLEPEIRRCRIAVQVETPGHLPAVRAEPVALQQIIYNLVMNAIQAMEQTEQDQRRLQLSLRLHGTQVLLSVRDTGPGVAPEARAQLFTPFYTTRAGGLGLGLSLSQSLAQAMGGELTLAPPRPASSPLPPTRATGTEFHLLLAVADTQ</sequence>
<evidence type="ECO:0000256" key="1">
    <source>
        <dbReference type="ARBA" id="ARBA00000085"/>
    </source>
</evidence>
<dbReference type="Proteomes" id="UP000306236">
    <property type="component" value="Unassembled WGS sequence"/>
</dbReference>
<evidence type="ECO:0000256" key="3">
    <source>
        <dbReference type="ARBA" id="ARBA00022553"/>
    </source>
</evidence>
<gene>
    <name evidence="10" type="ORF">E8K88_06490</name>
</gene>
<dbReference type="InterPro" id="IPR005467">
    <property type="entry name" value="His_kinase_dom"/>
</dbReference>
<evidence type="ECO:0000259" key="9">
    <source>
        <dbReference type="PROSITE" id="PS50109"/>
    </source>
</evidence>
<keyword evidence="5" id="KW-0547">Nucleotide-binding</keyword>
<dbReference type="PROSITE" id="PS50109">
    <property type="entry name" value="HIS_KIN"/>
    <property type="match status" value="1"/>
</dbReference>
<protein>
    <recommendedName>
        <fullName evidence="2">histidine kinase</fullName>
        <ecNumber evidence="2">2.7.13.3</ecNumber>
    </recommendedName>
</protein>
<dbReference type="InterPro" id="IPR036097">
    <property type="entry name" value="HisK_dim/P_sf"/>
</dbReference>
<dbReference type="Pfam" id="PF00512">
    <property type="entry name" value="HisKA"/>
    <property type="match status" value="1"/>
</dbReference>